<evidence type="ECO:0000313" key="2">
    <source>
        <dbReference type="Proteomes" id="UP001499843"/>
    </source>
</evidence>
<proteinExistence type="predicted"/>
<protein>
    <submittedName>
        <fullName evidence="1">Uncharacterized protein</fullName>
    </submittedName>
</protein>
<organism evidence="1 2">
    <name type="scientific">Nonomuraea monospora</name>
    <dbReference type="NCBI Taxonomy" id="568818"/>
    <lineage>
        <taxon>Bacteria</taxon>
        <taxon>Bacillati</taxon>
        <taxon>Actinomycetota</taxon>
        <taxon>Actinomycetes</taxon>
        <taxon>Streptosporangiales</taxon>
        <taxon>Streptosporangiaceae</taxon>
        <taxon>Nonomuraea</taxon>
    </lineage>
</organism>
<accession>A0ABN3CZ31</accession>
<comment type="caution">
    <text evidence="1">The sequence shown here is derived from an EMBL/GenBank/DDBJ whole genome shotgun (WGS) entry which is preliminary data.</text>
</comment>
<dbReference type="EMBL" id="BAAAQX010000041">
    <property type="protein sequence ID" value="GAA2214533.1"/>
    <property type="molecule type" value="Genomic_DNA"/>
</dbReference>
<reference evidence="1 2" key="1">
    <citation type="journal article" date="2019" name="Int. J. Syst. Evol. Microbiol.">
        <title>The Global Catalogue of Microorganisms (GCM) 10K type strain sequencing project: providing services to taxonomists for standard genome sequencing and annotation.</title>
        <authorList>
            <consortium name="The Broad Institute Genomics Platform"/>
            <consortium name="The Broad Institute Genome Sequencing Center for Infectious Disease"/>
            <person name="Wu L."/>
            <person name="Ma J."/>
        </authorList>
    </citation>
    <scope>NUCLEOTIDE SEQUENCE [LARGE SCALE GENOMIC DNA]</scope>
    <source>
        <strain evidence="1 2">JCM 16114</strain>
    </source>
</reference>
<sequence length="67" mass="6929">MQVERAARGAGVAGGVAFEDGDGAVVTVHDARERQAGGSGSDYGYTVAHVDTLYLADAVYRNSTMHA</sequence>
<evidence type="ECO:0000313" key="1">
    <source>
        <dbReference type="EMBL" id="GAA2214533.1"/>
    </source>
</evidence>
<dbReference type="Proteomes" id="UP001499843">
    <property type="component" value="Unassembled WGS sequence"/>
</dbReference>
<gene>
    <name evidence="1" type="ORF">GCM10009850_099980</name>
</gene>
<name>A0ABN3CZ31_9ACTN</name>
<keyword evidence="2" id="KW-1185">Reference proteome</keyword>